<sequence length="433" mass="48413">MLKVQYDTHKPDKKLNNRLNILASHFRSNFRQTPSFFVRVPGRVNLIGEHIDYCGYSVCPMAIEHDILVAISKSDEDELQLINIDDKYPNYEHKGLRKIKNLRLDENHTGPSWHKYFLCGVKGALEVIPEEHIPKGLLTVVWGNIPPNAGLSSSSALVSAALLATVHICQYKMSKEDMATVSAKAETYIGTQGGGMDQAIAFLGKAGSAKLIKFNPLCAFDVALPKNAVFVIAHSLVDHNKASNSYFNTRVLECRFAAQICQILETSLDELKVISNVLHYRTQKFKLKQRALHVFQEAARVAMFQEICELEDMDESTQLCQLGNLMTKSHQSLKNLYECSHPRIDTLVTKAIESGAFGARLTGAGWGGFVIAITTAEKVNDFMESLKSAFYYNNEELRNTDFSNTIFKTEPKEGAGIIMSSNNSCDKLKFVYI</sequence>
<dbReference type="GO" id="GO:0005524">
    <property type="term" value="F:ATP binding"/>
    <property type="evidence" value="ECO:0007669"/>
    <property type="project" value="UniProtKB-KW"/>
</dbReference>
<name>A0AAJ6VM12_9HYME</name>
<dbReference type="PRINTS" id="PR00473">
    <property type="entry name" value="GALCTOKINASE"/>
</dbReference>
<dbReference type="PANTHER" id="PTHR10457">
    <property type="entry name" value="MEVALONATE KINASE/GALACTOKINASE"/>
    <property type="match status" value="1"/>
</dbReference>
<evidence type="ECO:0000259" key="6">
    <source>
        <dbReference type="Pfam" id="PF10509"/>
    </source>
</evidence>
<keyword evidence="2" id="KW-0547">Nucleotide-binding</keyword>
<protein>
    <submittedName>
        <fullName evidence="8">N-acetylgalactosamine kinase isoform X2</fullName>
    </submittedName>
</protein>
<feature type="domain" description="GHMP kinase C-terminal" evidence="5">
    <location>
        <begin position="321"/>
        <end position="390"/>
    </location>
</feature>
<dbReference type="PRINTS" id="PR00959">
    <property type="entry name" value="MEVGALKINASE"/>
</dbReference>
<evidence type="ECO:0000313" key="7">
    <source>
        <dbReference type="Proteomes" id="UP000695007"/>
    </source>
</evidence>
<evidence type="ECO:0000256" key="1">
    <source>
        <dbReference type="ARBA" id="ARBA00006566"/>
    </source>
</evidence>
<dbReference type="GO" id="GO:0006012">
    <property type="term" value="P:galactose metabolic process"/>
    <property type="evidence" value="ECO:0007669"/>
    <property type="project" value="InterPro"/>
</dbReference>
<evidence type="ECO:0000259" key="4">
    <source>
        <dbReference type="Pfam" id="PF00288"/>
    </source>
</evidence>
<dbReference type="SUPFAM" id="SSF55060">
    <property type="entry name" value="GHMP Kinase, C-terminal domain"/>
    <property type="match status" value="1"/>
</dbReference>
<dbReference type="PANTHER" id="PTHR10457:SF7">
    <property type="entry name" value="GALACTOKINASE-RELATED"/>
    <property type="match status" value="1"/>
</dbReference>
<dbReference type="InterPro" id="IPR006204">
    <property type="entry name" value="GHMP_kinase_N_dom"/>
</dbReference>
<dbReference type="GO" id="GO:0004335">
    <property type="term" value="F:galactokinase activity"/>
    <property type="evidence" value="ECO:0007669"/>
    <property type="project" value="InterPro"/>
</dbReference>
<dbReference type="InterPro" id="IPR019539">
    <property type="entry name" value="GalKase_N"/>
</dbReference>
<evidence type="ECO:0000259" key="5">
    <source>
        <dbReference type="Pfam" id="PF08544"/>
    </source>
</evidence>
<comment type="similarity">
    <text evidence="1">Belongs to the GHMP kinase family. GalK subfamily.</text>
</comment>
<dbReference type="InterPro" id="IPR006206">
    <property type="entry name" value="Mevalonate/galactokinase"/>
</dbReference>
<dbReference type="InterPro" id="IPR036554">
    <property type="entry name" value="GHMP_kinase_C_sf"/>
</dbReference>
<proteinExistence type="inferred from homology"/>
<dbReference type="InterPro" id="IPR000705">
    <property type="entry name" value="Galactokinase"/>
</dbReference>
<dbReference type="Pfam" id="PF10509">
    <property type="entry name" value="GalKase_gal_bdg"/>
    <property type="match status" value="1"/>
</dbReference>
<gene>
    <name evidence="8" type="primary">LOC105359829</name>
</gene>
<evidence type="ECO:0000313" key="8">
    <source>
        <dbReference type="RefSeq" id="XP_011494843.1"/>
    </source>
</evidence>
<evidence type="ECO:0000256" key="2">
    <source>
        <dbReference type="ARBA" id="ARBA00022741"/>
    </source>
</evidence>
<dbReference type="CTD" id="39031"/>
<dbReference type="InterPro" id="IPR019741">
    <property type="entry name" value="Galactokinase_CS"/>
</dbReference>
<dbReference type="GeneID" id="105359829"/>
<keyword evidence="8" id="KW-0418">Kinase</keyword>
<dbReference type="Pfam" id="PF08544">
    <property type="entry name" value="GHMP_kinases_C"/>
    <property type="match status" value="1"/>
</dbReference>
<dbReference type="Pfam" id="PF00288">
    <property type="entry name" value="GHMP_kinases_N"/>
    <property type="match status" value="1"/>
</dbReference>
<dbReference type="PROSITE" id="PS00106">
    <property type="entry name" value="GALACTOKINASE"/>
    <property type="match status" value="1"/>
</dbReference>
<dbReference type="Gene3D" id="3.30.70.890">
    <property type="entry name" value="GHMP kinase, C-terminal domain"/>
    <property type="match status" value="1"/>
</dbReference>
<evidence type="ECO:0000256" key="3">
    <source>
        <dbReference type="ARBA" id="ARBA00022840"/>
    </source>
</evidence>
<dbReference type="InterPro" id="IPR020568">
    <property type="entry name" value="Ribosomal_Su5_D2-typ_SF"/>
</dbReference>
<dbReference type="PIRSF" id="PIRSF000530">
    <property type="entry name" value="Galactokinase"/>
    <property type="match status" value="1"/>
</dbReference>
<dbReference type="RefSeq" id="XP_011494843.1">
    <property type="nucleotide sequence ID" value="XM_011496541.1"/>
</dbReference>
<dbReference type="InterPro" id="IPR013750">
    <property type="entry name" value="GHMP_kinase_C_dom"/>
</dbReference>
<organism evidence="7 8">
    <name type="scientific">Ceratosolen solmsi marchali</name>
    <dbReference type="NCBI Taxonomy" id="326594"/>
    <lineage>
        <taxon>Eukaryota</taxon>
        <taxon>Metazoa</taxon>
        <taxon>Ecdysozoa</taxon>
        <taxon>Arthropoda</taxon>
        <taxon>Hexapoda</taxon>
        <taxon>Insecta</taxon>
        <taxon>Pterygota</taxon>
        <taxon>Neoptera</taxon>
        <taxon>Endopterygota</taxon>
        <taxon>Hymenoptera</taxon>
        <taxon>Apocrita</taxon>
        <taxon>Proctotrupomorpha</taxon>
        <taxon>Chalcidoidea</taxon>
        <taxon>Agaonidae</taxon>
        <taxon>Agaoninae</taxon>
        <taxon>Ceratosolen</taxon>
    </lineage>
</organism>
<dbReference type="GO" id="GO:0005829">
    <property type="term" value="C:cytosol"/>
    <property type="evidence" value="ECO:0007669"/>
    <property type="project" value="TreeGrafter"/>
</dbReference>
<reference evidence="8" key="1">
    <citation type="submission" date="2025-08" db="UniProtKB">
        <authorList>
            <consortium name="RefSeq"/>
        </authorList>
    </citation>
    <scope>IDENTIFICATION</scope>
</reference>
<keyword evidence="3" id="KW-0067">ATP-binding</keyword>
<feature type="domain" description="Galactokinase N-terminal" evidence="6">
    <location>
        <begin position="25"/>
        <end position="73"/>
    </location>
</feature>
<feature type="domain" description="GHMP kinase N-terminal" evidence="4">
    <location>
        <begin position="121"/>
        <end position="205"/>
    </location>
</feature>
<dbReference type="InterPro" id="IPR014721">
    <property type="entry name" value="Ribsml_uS5_D2-typ_fold_subgr"/>
</dbReference>
<dbReference type="NCBIfam" id="TIGR00131">
    <property type="entry name" value="gal_kin"/>
    <property type="match status" value="1"/>
</dbReference>
<keyword evidence="7" id="KW-1185">Reference proteome</keyword>
<dbReference type="SUPFAM" id="SSF54211">
    <property type="entry name" value="Ribosomal protein S5 domain 2-like"/>
    <property type="match status" value="1"/>
</dbReference>
<keyword evidence="8" id="KW-0808">Transferase</keyword>
<dbReference type="Proteomes" id="UP000695007">
    <property type="component" value="Unplaced"/>
</dbReference>
<dbReference type="AlphaFoldDB" id="A0AAJ6VM12"/>
<accession>A0AAJ6VM12</accession>
<dbReference type="Gene3D" id="3.30.230.10">
    <property type="match status" value="1"/>
</dbReference>